<dbReference type="GO" id="GO:0000027">
    <property type="term" value="P:ribosomal large subunit assembly"/>
    <property type="evidence" value="ECO:0007669"/>
    <property type="project" value="TreeGrafter"/>
</dbReference>
<reference evidence="7 8" key="1">
    <citation type="submission" date="2010-05" db="EMBL/GenBank/DDBJ databases">
        <title>The Genome Sequence of Thecamonas trahens ATCC 50062.</title>
        <authorList>
            <consortium name="The Broad Institute Genome Sequencing Platform"/>
            <person name="Russ C."/>
            <person name="Cuomo C."/>
            <person name="Shea T."/>
            <person name="Young S.K."/>
            <person name="Zeng Q."/>
            <person name="Koehrsen M."/>
            <person name="Haas B."/>
            <person name="Borodovsky M."/>
            <person name="Guigo R."/>
            <person name="Alvarado L."/>
            <person name="Berlin A."/>
            <person name="Bochicchio J."/>
            <person name="Borenstein D."/>
            <person name="Chapman S."/>
            <person name="Chen Z."/>
            <person name="Freedman E."/>
            <person name="Gellesch M."/>
            <person name="Goldberg J."/>
            <person name="Griggs A."/>
            <person name="Gujja S."/>
            <person name="Heilman E."/>
            <person name="Heiman D."/>
            <person name="Hepburn T."/>
            <person name="Howarth C."/>
            <person name="Jen D."/>
            <person name="Larson L."/>
            <person name="Mehta T."/>
            <person name="Park D."/>
            <person name="Pearson M."/>
            <person name="Roberts A."/>
            <person name="Saif S."/>
            <person name="Shenoy N."/>
            <person name="Sisk P."/>
            <person name="Stolte C."/>
            <person name="Sykes S."/>
            <person name="Thomson T."/>
            <person name="Walk T."/>
            <person name="White J."/>
            <person name="Yandava C."/>
            <person name="Burger G."/>
            <person name="Gray M.W."/>
            <person name="Holland P.W.H."/>
            <person name="King N."/>
            <person name="Lang F.B.F."/>
            <person name="Roger A.J."/>
            <person name="Ruiz-Trillo I."/>
            <person name="Lander E."/>
            <person name="Nusbaum C."/>
        </authorList>
    </citation>
    <scope>NUCLEOTIDE SEQUENCE [LARGE SCALE GENOMIC DNA]</scope>
    <source>
        <strain evidence="7 8">ATCC 50062</strain>
    </source>
</reference>
<dbReference type="SMART" id="SM00879">
    <property type="entry name" value="Brix"/>
    <property type="match status" value="1"/>
</dbReference>
<evidence type="ECO:0000259" key="6">
    <source>
        <dbReference type="PROSITE" id="PS50833"/>
    </source>
</evidence>
<comment type="subcellular location">
    <subcellularLocation>
        <location evidence="1">Nucleus</location>
        <location evidence="1">Nucleolus</location>
    </subcellularLocation>
</comment>
<keyword evidence="8" id="KW-1185">Reference proteome</keyword>
<feature type="compositionally biased region" description="Low complexity" evidence="5">
    <location>
        <begin position="34"/>
        <end position="53"/>
    </location>
</feature>
<evidence type="ECO:0000256" key="3">
    <source>
        <dbReference type="ARBA" id="ARBA00022517"/>
    </source>
</evidence>
<sequence length="399" mass="44827">MGRKRTRDGAAKASPAATRSRKEKRHARKKGIVEEPVMSDSSSASPAPEVASSDGEEDGDQDGAASASSVGSVDSELAIEEGAGLSLAETMEVVRARAEAEAAEGVESGDDDLVHPSKKVKRIAGTAHPRKANTLWTTPKYRNKQRTLVFGTRGLTTRFRHLLNDLRLLLPHSKKEVKMDAKDKLYIINEIAELKACNSCIFFEARKGQDLYLWISRIPHGPSVKFHVLNIHTLDELKLTGNALRGSRPVLSFDAAFDELPALKLLKEIFIQVFGTPNRHPKSKPFVDHVLNFAYIDGKIWFRNYQMFDEQKTARDADLKLVEIGPRMVLNIVRIFDGSFCGATLYENPNYVSPNLARHIRRKQTAQRQHNRSRNAKELRRKNNIIYQPEYNELADVFA</sequence>
<dbReference type="InterPro" id="IPR026532">
    <property type="entry name" value="BRX1"/>
</dbReference>
<evidence type="ECO:0000256" key="2">
    <source>
        <dbReference type="ARBA" id="ARBA00006369"/>
    </source>
</evidence>
<feature type="domain" description="Brix" evidence="6">
    <location>
        <begin position="145"/>
        <end position="341"/>
    </location>
</feature>
<gene>
    <name evidence="7" type="ORF">AMSG_00499</name>
</gene>
<evidence type="ECO:0000256" key="5">
    <source>
        <dbReference type="SAM" id="MobiDB-lite"/>
    </source>
</evidence>
<dbReference type="OrthoDB" id="1638493at2759"/>
<dbReference type="GeneID" id="25560305"/>
<comment type="similarity">
    <text evidence="2">Belongs to the BRX1 family.</text>
</comment>
<dbReference type="PROSITE" id="PS50833">
    <property type="entry name" value="BRIX"/>
    <property type="match status" value="1"/>
</dbReference>
<dbReference type="GO" id="GO:0005730">
    <property type="term" value="C:nucleolus"/>
    <property type="evidence" value="ECO:0007669"/>
    <property type="project" value="UniProtKB-SubCell"/>
</dbReference>
<dbReference type="PANTHER" id="PTHR13634">
    <property type="entry name" value="RIBOSOME BIOGENESIS PROTEIN BRIX"/>
    <property type="match status" value="1"/>
</dbReference>
<dbReference type="InterPro" id="IPR007109">
    <property type="entry name" value="Brix"/>
</dbReference>
<dbReference type="STRING" id="461836.A0A0L0D8Q6"/>
<dbReference type="RefSeq" id="XP_013762776.1">
    <property type="nucleotide sequence ID" value="XM_013907322.1"/>
</dbReference>
<dbReference type="GO" id="GO:0019843">
    <property type="term" value="F:rRNA binding"/>
    <property type="evidence" value="ECO:0007669"/>
    <property type="project" value="InterPro"/>
</dbReference>
<dbReference type="AlphaFoldDB" id="A0A0L0D8Q6"/>
<dbReference type="GO" id="GO:0006364">
    <property type="term" value="P:rRNA processing"/>
    <property type="evidence" value="ECO:0007669"/>
    <property type="project" value="InterPro"/>
</dbReference>
<accession>A0A0L0D8Q6</accession>
<dbReference type="EMBL" id="GL349434">
    <property type="protein sequence ID" value="KNC48724.1"/>
    <property type="molecule type" value="Genomic_DNA"/>
</dbReference>
<dbReference type="OMA" id="WISRIPH"/>
<feature type="region of interest" description="Disordered" evidence="5">
    <location>
        <begin position="1"/>
        <end position="75"/>
    </location>
</feature>
<evidence type="ECO:0000313" key="7">
    <source>
        <dbReference type="EMBL" id="KNC48724.1"/>
    </source>
</evidence>
<keyword evidence="4" id="KW-0539">Nucleus</keyword>
<feature type="compositionally biased region" description="Basic residues" evidence="5">
    <location>
        <begin position="19"/>
        <end position="30"/>
    </location>
</feature>
<dbReference type="Proteomes" id="UP000054408">
    <property type="component" value="Unassembled WGS sequence"/>
</dbReference>
<name>A0A0L0D8Q6_THETB</name>
<evidence type="ECO:0000256" key="1">
    <source>
        <dbReference type="ARBA" id="ARBA00004604"/>
    </source>
</evidence>
<evidence type="ECO:0000313" key="8">
    <source>
        <dbReference type="Proteomes" id="UP000054408"/>
    </source>
</evidence>
<organism evidence="7 8">
    <name type="scientific">Thecamonas trahens ATCC 50062</name>
    <dbReference type="NCBI Taxonomy" id="461836"/>
    <lineage>
        <taxon>Eukaryota</taxon>
        <taxon>Apusozoa</taxon>
        <taxon>Apusomonadida</taxon>
        <taxon>Apusomonadidae</taxon>
        <taxon>Thecamonas</taxon>
    </lineage>
</organism>
<evidence type="ECO:0000256" key="4">
    <source>
        <dbReference type="ARBA" id="ARBA00023242"/>
    </source>
</evidence>
<dbReference type="PANTHER" id="PTHR13634:SF0">
    <property type="entry name" value="RIBOSOME BIOGENESIS PROTEIN BRX1 HOMOLOG"/>
    <property type="match status" value="1"/>
</dbReference>
<dbReference type="eggNOG" id="KOG2971">
    <property type="taxonomic scope" value="Eukaryota"/>
</dbReference>
<proteinExistence type="inferred from homology"/>
<feature type="compositionally biased region" description="Low complexity" evidence="5">
    <location>
        <begin position="62"/>
        <end position="75"/>
    </location>
</feature>
<keyword evidence="3" id="KW-0690">Ribosome biogenesis</keyword>
<dbReference type="SUPFAM" id="SSF52954">
    <property type="entry name" value="Class II aaRS ABD-related"/>
    <property type="match status" value="1"/>
</dbReference>
<dbReference type="FunFam" id="3.40.50.10480:FF:000009">
    <property type="entry name" value="Ribosome biogenesis protein, putative"/>
    <property type="match status" value="1"/>
</dbReference>
<dbReference type="Pfam" id="PF04427">
    <property type="entry name" value="Brix"/>
    <property type="match status" value="1"/>
</dbReference>
<protein>
    <submittedName>
        <fullName evidence="7">Brix domain-containing protein 2</fullName>
    </submittedName>
</protein>